<dbReference type="EMBL" id="BGPR01000071">
    <property type="protein sequence ID" value="GBL90421.1"/>
    <property type="molecule type" value="Genomic_DNA"/>
</dbReference>
<keyword evidence="2" id="KW-1185">Reference proteome</keyword>
<protein>
    <submittedName>
        <fullName evidence="1">Uncharacterized protein</fullName>
    </submittedName>
</protein>
<name>A0A4Y2BDS9_ARAVE</name>
<evidence type="ECO:0000313" key="1">
    <source>
        <dbReference type="EMBL" id="GBL90421.1"/>
    </source>
</evidence>
<proteinExistence type="predicted"/>
<evidence type="ECO:0000313" key="2">
    <source>
        <dbReference type="Proteomes" id="UP000499080"/>
    </source>
</evidence>
<dbReference type="Proteomes" id="UP000499080">
    <property type="component" value="Unassembled WGS sequence"/>
</dbReference>
<organism evidence="1 2">
    <name type="scientific">Araneus ventricosus</name>
    <name type="common">Orbweaver spider</name>
    <name type="synonym">Epeira ventricosa</name>
    <dbReference type="NCBI Taxonomy" id="182803"/>
    <lineage>
        <taxon>Eukaryota</taxon>
        <taxon>Metazoa</taxon>
        <taxon>Ecdysozoa</taxon>
        <taxon>Arthropoda</taxon>
        <taxon>Chelicerata</taxon>
        <taxon>Arachnida</taxon>
        <taxon>Araneae</taxon>
        <taxon>Araneomorphae</taxon>
        <taxon>Entelegynae</taxon>
        <taxon>Araneoidea</taxon>
        <taxon>Araneidae</taxon>
        <taxon>Araneus</taxon>
    </lineage>
</organism>
<reference evidence="1 2" key="1">
    <citation type="journal article" date="2019" name="Sci. Rep.">
        <title>Orb-weaving spider Araneus ventricosus genome elucidates the spidroin gene catalogue.</title>
        <authorList>
            <person name="Kono N."/>
            <person name="Nakamura H."/>
            <person name="Ohtoshi R."/>
            <person name="Moran D.A.P."/>
            <person name="Shinohara A."/>
            <person name="Yoshida Y."/>
            <person name="Fujiwara M."/>
            <person name="Mori M."/>
            <person name="Tomita M."/>
            <person name="Arakawa K."/>
        </authorList>
    </citation>
    <scope>NUCLEOTIDE SEQUENCE [LARGE SCALE GENOMIC DNA]</scope>
</reference>
<sequence length="143" mass="16412">MTRRGSPGFFMPVTVTSTELGLFIIIKHGVQGPTLLLENIRNMYHVHIVSCLKMIENAWEGVSIRTLGRSFGWRVFSNVTLRSPRQYPLELILVNEIVALAKIRGLEVDSNDISELVEEHNQELNTEEILGGYKFSPWNLMRW</sequence>
<dbReference type="AlphaFoldDB" id="A0A4Y2BDS9"/>
<accession>A0A4Y2BDS9</accession>
<gene>
    <name evidence="1" type="ORF">AVEN_178849_1</name>
</gene>
<comment type="caution">
    <text evidence="1">The sequence shown here is derived from an EMBL/GenBank/DDBJ whole genome shotgun (WGS) entry which is preliminary data.</text>
</comment>